<organism evidence="2 3">
    <name type="scientific">Marinobacter excellens LAMA 842</name>
    <dbReference type="NCBI Taxonomy" id="1306954"/>
    <lineage>
        <taxon>Bacteria</taxon>
        <taxon>Pseudomonadati</taxon>
        <taxon>Pseudomonadota</taxon>
        <taxon>Gammaproteobacteria</taxon>
        <taxon>Pseudomonadales</taxon>
        <taxon>Marinobacteraceae</taxon>
        <taxon>Marinobacter</taxon>
    </lineage>
</organism>
<reference evidence="3" key="1">
    <citation type="submission" date="2015-12" db="EMBL/GenBank/DDBJ databases">
        <authorList>
            <person name="Lima A."/>
            <person name="Farahani Zayas N."/>
            <person name="Castro Da Silva M.A."/>
            <person name="Cabral A."/>
            <person name="Pessatti M.L."/>
        </authorList>
    </citation>
    <scope>NUCLEOTIDE SEQUENCE [LARGE SCALE GENOMIC DNA]</scope>
    <source>
        <strain evidence="3">LAMA 842</strain>
    </source>
</reference>
<dbReference type="Proteomes" id="UP000070282">
    <property type="component" value="Unassembled WGS sequence"/>
</dbReference>
<keyword evidence="3" id="KW-1185">Reference proteome</keyword>
<name>A0A137S1Q9_9GAMM</name>
<keyword evidence="1" id="KW-0175">Coiled coil</keyword>
<evidence type="ECO:0000256" key="1">
    <source>
        <dbReference type="SAM" id="Coils"/>
    </source>
</evidence>
<sequence>MMVPVYKEPSSNKTLYEFFGIQDGQSLPLLITFSFDENEKLHFRKTRLTEESSEDAYNQLKKQLQEKAELLRGFSAELKEDREKMFKELALFDSANEASGVLGKLIGAVGRLRSATGI</sequence>
<dbReference type="PATRIC" id="fig|1306954.6.peg.2887"/>
<gene>
    <name evidence="2" type="ORF">J122_4052</name>
</gene>
<dbReference type="AlphaFoldDB" id="A0A137S1Q9"/>
<protein>
    <submittedName>
        <fullName evidence="2">Uncharacterized protein</fullName>
    </submittedName>
</protein>
<evidence type="ECO:0000313" key="3">
    <source>
        <dbReference type="Proteomes" id="UP000070282"/>
    </source>
</evidence>
<accession>A0A137S1Q9</accession>
<proteinExistence type="predicted"/>
<comment type="caution">
    <text evidence="2">The sequence shown here is derived from an EMBL/GenBank/DDBJ whole genome shotgun (WGS) entry which is preliminary data.</text>
</comment>
<feature type="coiled-coil region" evidence="1">
    <location>
        <begin position="50"/>
        <end position="77"/>
    </location>
</feature>
<evidence type="ECO:0000313" key="2">
    <source>
        <dbReference type="EMBL" id="KXO06357.1"/>
    </source>
</evidence>
<dbReference type="EMBL" id="LOCO01000039">
    <property type="protein sequence ID" value="KXO06357.1"/>
    <property type="molecule type" value="Genomic_DNA"/>
</dbReference>